<feature type="transmembrane region" description="Helical" evidence="6">
    <location>
        <begin position="150"/>
        <end position="170"/>
    </location>
</feature>
<evidence type="ECO:0000256" key="6">
    <source>
        <dbReference type="SAM" id="Phobius"/>
    </source>
</evidence>
<feature type="transmembrane region" description="Helical" evidence="6">
    <location>
        <begin position="72"/>
        <end position="91"/>
    </location>
</feature>
<accession>A0A078M976</accession>
<comment type="cofactor">
    <cofactor evidence="1">
        <name>Mg(2+)</name>
        <dbReference type="ChEBI" id="CHEBI:18420"/>
    </cofactor>
</comment>
<keyword evidence="6" id="KW-0472">Membrane</keyword>
<dbReference type="NCBIfam" id="TIGR00254">
    <property type="entry name" value="GGDEF"/>
    <property type="match status" value="1"/>
</dbReference>
<dbReference type="PANTHER" id="PTHR45138:SF9">
    <property type="entry name" value="DIGUANYLATE CYCLASE DGCM-RELATED"/>
    <property type="match status" value="1"/>
</dbReference>
<evidence type="ECO:0000256" key="3">
    <source>
        <dbReference type="ARBA" id="ARBA00012528"/>
    </source>
</evidence>
<sequence>MSNSTKSNSTKSYAISLPWAEFADRDTEQAYRLNMQPMLARHLRVAMFVWGSLLLLFALLDLQSLGWSREFFILLACRVVQATLVFSYAVALRRRPQLASCGYAIAGLEIIGFFLFMPIYFLRPDIAVFTIGVVGIILLAMFLFVPNRLILTLLAALVGVALALLCIAANGRGAEVLFGAFFMLSLPVITGFFAAQQLQIVQRRQYAMFSQARKANRELQEEMERRRLLEEELKRQATTDPLTGLFNRRQYEMLFKRERERCRRQGTAICVAMGDLDAFKALNDELGHDSGDIALRHVADLMTRQLREGDVLGRFGGEEFIILLPDTGPAEAEKVVERLRTTLENTPVMLKGEPRRITATFALSEVQNDEVDIVETLQRVDKGLYRGKREGRNRVVVV</sequence>
<dbReference type="EMBL" id="LM997413">
    <property type="protein sequence ID" value="CEA02805.1"/>
    <property type="molecule type" value="Genomic_DNA"/>
</dbReference>
<dbReference type="OrthoDB" id="9812260at2"/>
<dbReference type="InterPro" id="IPR000160">
    <property type="entry name" value="GGDEF_dom"/>
</dbReference>
<keyword evidence="5" id="KW-0175">Coiled coil</keyword>
<dbReference type="AlphaFoldDB" id="A0A078M976"/>
<gene>
    <name evidence="8" type="ORF">BN1049_00871</name>
</gene>
<reference evidence="8" key="1">
    <citation type="submission" date="2014-07" db="EMBL/GenBank/DDBJ databases">
        <authorList>
            <person name="Urmite Genomes Urmite Genomes"/>
        </authorList>
    </citation>
    <scope>NUCLEOTIDE SEQUENCE</scope>
    <source>
        <strain evidence="8">12M76_air</strain>
    </source>
</reference>
<dbReference type="FunFam" id="3.30.70.270:FF:000001">
    <property type="entry name" value="Diguanylate cyclase domain protein"/>
    <property type="match status" value="1"/>
</dbReference>
<dbReference type="GO" id="GO:0005886">
    <property type="term" value="C:plasma membrane"/>
    <property type="evidence" value="ECO:0007669"/>
    <property type="project" value="UniProtKB-SubCell"/>
</dbReference>
<feature type="domain" description="GGDEF" evidence="7">
    <location>
        <begin position="267"/>
        <end position="398"/>
    </location>
</feature>
<dbReference type="PANTHER" id="PTHR45138">
    <property type="entry name" value="REGULATORY COMPONENTS OF SENSORY TRANSDUCTION SYSTEM"/>
    <property type="match status" value="1"/>
</dbReference>
<dbReference type="InterPro" id="IPR029787">
    <property type="entry name" value="Nucleotide_cyclase"/>
</dbReference>
<organism evidence="8">
    <name type="scientific">Pseudomonas saudimassiliensis</name>
    <dbReference type="NCBI Taxonomy" id="1461581"/>
    <lineage>
        <taxon>Bacteria</taxon>
        <taxon>Pseudomonadati</taxon>
        <taxon>Pseudomonadota</taxon>
        <taxon>Gammaproteobacteria</taxon>
        <taxon>Pseudomonadales</taxon>
        <taxon>Pseudomonadaceae</taxon>
        <taxon>Pseudomonas</taxon>
    </lineage>
</organism>
<comment type="catalytic activity">
    <reaction evidence="4">
        <text>2 GTP = 3',3'-c-di-GMP + 2 diphosphate</text>
        <dbReference type="Rhea" id="RHEA:24898"/>
        <dbReference type="ChEBI" id="CHEBI:33019"/>
        <dbReference type="ChEBI" id="CHEBI:37565"/>
        <dbReference type="ChEBI" id="CHEBI:58805"/>
        <dbReference type="EC" id="2.7.7.65"/>
    </reaction>
</comment>
<evidence type="ECO:0000313" key="8">
    <source>
        <dbReference type="EMBL" id="CEA02805.1"/>
    </source>
</evidence>
<dbReference type="EMBL" id="LK391969">
    <property type="protein sequence ID" value="CEF25951.1"/>
    <property type="molecule type" value="Genomic_DNA"/>
</dbReference>
<evidence type="ECO:0000256" key="1">
    <source>
        <dbReference type="ARBA" id="ARBA00001946"/>
    </source>
</evidence>
<feature type="transmembrane region" description="Helical" evidence="6">
    <location>
        <begin position="176"/>
        <end position="195"/>
    </location>
</feature>
<proteinExistence type="predicted"/>
<dbReference type="InterPro" id="IPR050469">
    <property type="entry name" value="Diguanylate_Cyclase"/>
</dbReference>
<keyword evidence="6" id="KW-1133">Transmembrane helix</keyword>
<dbReference type="PROSITE" id="PS50887">
    <property type="entry name" value="GGDEF"/>
    <property type="match status" value="1"/>
</dbReference>
<dbReference type="EC" id="2.7.7.65" evidence="3"/>
<keyword evidence="6" id="KW-0812">Transmembrane</keyword>
<dbReference type="Pfam" id="PF00990">
    <property type="entry name" value="GGDEF"/>
    <property type="match status" value="1"/>
</dbReference>
<evidence type="ECO:0000256" key="5">
    <source>
        <dbReference type="SAM" id="Coils"/>
    </source>
</evidence>
<name>A0A078M976_9PSED</name>
<feature type="coiled-coil region" evidence="5">
    <location>
        <begin position="212"/>
        <end position="239"/>
    </location>
</feature>
<feature type="transmembrane region" description="Helical" evidence="6">
    <location>
        <begin position="42"/>
        <end position="60"/>
    </location>
</feature>
<evidence type="ECO:0000256" key="2">
    <source>
        <dbReference type="ARBA" id="ARBA00004533"/>
    </source>
</evidence>
<dbReference type="SMART" id="SM00267">
    <property type="entry name" value="GGDEF"/>
    <property type="match status" value="1"/>
</dbReference>
<feature type="transmembrane region" description="Helical" evidence="6">
    <location>
        <begin position="126"/>
        <end position="145"/>
    </location>
</feature>
<dbReference type="GO" id="GO:0052621">
    <property type="term" value="F:diguanylate cyclase activity"/>
    <property type="evidence" value="ECO:0007669"/>
    <property type="project" value="UniProtKB-EC"/>
</dbReference>
<dbReference type="PATRIC" id="fig|1461581.3.peg.854"/>
<dbReference type="RefSeq" id="WP_044498491.1">
    <property type="nucleotide sequence ID" value="NZ_LK391969.1"/>
</dbReference>
<dbReference type="CDD" id="cd01949">
    <property type="entry name" value="GGDEF"/>
    <property type="match status" value="1"/>
</dbReference>
<dbReference type="SUPFAM" id="SSF55073">
    <property type="entry name" value="Nucleotide cyclase"/>
    <property type="match status" value="1"/>
</dbReference>
<protein>
    <recommendedName>
        <fullName evidence="3">diguanylate cyclase</fullName>
        <ecNumber evidence="3">2.7.7.65</ecNumber>
    </recommendedName>
</protein>
<evidence type="ECO:0000259" key="7">
    <source>
        <dbReference type="PROSITE" id="PS50887"/>
    </source>
</evidence>
<dbReference type="Gene3D" id="3.30.70.270">
    <property type="match status" value="1"/>
</dbReference>
<evidence type="ECO:0000256" key="4">
    <source>
        <dbReference type="ARBA" id="ARBA00034247"/>
    </source>
</evidence>
<dbReference type="InterPro" id="IPR043128">
    <property type="entry name" value="Rev_trsase/Diguanyl_cyclase"/>
</dbReference>
<feature type="transmembrane region" description="Helical" evidence="6">
    <location>
        <begin position="98"/>
        <end position="120"/>
    </location>
</feature>
<comment type="subcellular location">
    <subcellularLocation>
        <location evidence="2">Cell inner membrane</location>
    </subcellularLocation>
</comment>